<proteinExistence type="predicted"/>
<evidence type="ECO:0000256" key="6">
    <source>
        <dbReference type="ARBA" id="ARBA00022918"/>
    </source>
</evidence>
<comment type="caution">
    <text evidence="8">The sequence shown here is derived from an EMBL/GenBank/DDBJ whole genome shotgun (WGS) entry which is preliminary data.</text>
</comment>
<feature type="domain" description="Reverse transcriptase RNase H-like" evidence="7">
    <location>
        <begin position="164"/>
        <end position="265"/>
    </location>
</feature>
<evidence type="ECO:0000256" key="1">
    <source>
        <dbReference type="ARBA" id="ARBA00022679"/>
    </source>
</evidence>
<evidence type="ECO:0000256" key="4">
    <source>
        <dbReference type="ARBA" id="ARBA00022759"/>
    </source>
</evidence>
<dbReference type="PANTHER" id="PTHR34072:SF57">
    <property type="entry name" value="RNA-DIRECTED DNA POLYMERASE"/>
    <property type="match status" value="1"/>
</dbReference>
<dbReference type="FunFam" id="3.10.20.370:FF:000001">
    <property type="entry name" value="Retrovirus-related Pol polyprotein from transposon 17.6-like protein"/>
    <property type="match status" value="1"/>
</dbReference>
<protein>
    <submittedName>
        <fullName evidence="8">Retrovirus-related Pol polyprotein from transposon 17.6</fullName>
    </submittedName>
</protein>
<evidence type="ECO:0000313" key="9">
    <source>
        <dbReference type="Proteomes" id="UP000257109"/>
    </source>
</evidence>
<dbReference type="SUPFAM" id="SSF56672">
    <property type="entry name" value="DNA/RNA polymerases"/>
    <property type="match status" value="1"/>
</dbReference>
<dbReference type="GO" id="GO:0016787">
    <property type="term" value="F:hydrolase activity"/>
    <property type="evidence" value="ECO:0007669"/>
    <property type="project" value="UniProtKB-KW"/>
</dbReference>
<dbReference type="Proteomes" id="UP000257109">
    <property type="component" value="Unassembled WGS sequence"/>
</dbReference>
<accession>A0A371H8N4</accession>
<keyword evidence="1" id="KW-0808">Transferase</keyword>
<keyword evidence="2" id="KW-0548">Nucleotidyltransferase</keyword>
<evidence type="ECO:0000256" key="5">
    <source>
        <dbReference type="ARBA" id="ARBA00022801"/>
    </source>
</evidence>
<name>A0A371H8N4_MUCPR</name>
<sequence>MDYRKLNQVTRKDHFPLPFIDQVLERLAMYGQLFDACLESLSIILDRCIETNLVLNFEKCHFMVTKGVVLRHLVPNRGIEVDKAKIDIIASLSHLASMWEVHSFLGHARFYRRFIQNFSKIALPLSKLLQQDIEFVFDQPCIKVFQELKKRLTTTTILQAPNWELPFELMYDASDLALGTVLGQRDGKHSHVIAYAYRTLDSTQTNYTTIEKELLAIVFELYKFRFYLLGSKIIVFSNHATLKFLLKKPNAKPRLIRWMLLLQEFDIEIKDKSGVENLVAGHLTRIKWRIDLLPIRDYFPDEQLM</sequence>
<dbReference type="InterPro" id="IPR043502">
    <property type="entry name" value="DNA/RNA_pol_sf"/>
</dbReference>
<dbReference type="Gene3D" id="3.30.70.270">
    <property type="match status" value="3"/>
</dbReference>
<organism evidence="8 9">
    <name type="scientific">Mucuna pruriens</name>
    <name type="common">Velvet bean</name>
    <name type="synonym">Dolichos pruriens</name>
    <dbReference type="NCBI Taxonomy" id="157652"/>
    <lineage>
        <taxon>Eukaryota</taxon>
        <taxon>Viridiplantae</taxon>
        <taxon>Streptophyta</taxon>
        <taxon>Embryophyta</taxon>
        <taxon>Tracheophyta</taxon>
        <taxon>Spermatophyta</taxon>
        <taxon>Magnoliopsida</taxon>
        <taxon>eudicotyledons</taxon>
        <taxon>Gunneridae</taxon>
        <taxon>Pentapetalae</taxon>
        <taxon>rosids</taxon>
        <taxon>fabids</taxon>
        <taxon>Fabales</taxon>
        <taxon>Fabaceae</taxon>
        <taxon>Papilionoideae</taxon>
        <taxon>50 kb inversion clade</taxon>
        <taxon>NPAAA clade</taxon>
        <taxon>indigoferoid/millettioid clade</taxon>
        <taxon>Phaseoleae</taxon>
        <taxon>Mucuna</taxon>
    </lineage>
</organism>
<evidence type="ECO:0000259" key="7">
    <source>
        <dbReference type="Pfam" id="PF17917"/>
    </source>
</evidence>
<evidence type="ECO:0000256" key="2">
    <source>
        <dbReference type="ARBA" id="ARBA00022695"/>
    </source>
</evidence>
<dbReference type="Pfam" id="PF17917">
    <property type="entry name" value="RT_RNaseH"/>
    <property type="match status" value="1"/>
</dbReference>
<dbReference type="AlphaFoldDB" id="A0A371H8N4"/>
<feature type="non-terminal residue" evidence="8">
    <location>
        <position position="1"/>
    </location>
</feature>
<keyword evidence="5" id="KW-0378">Hydrolase</keyword>
<evidence type="ECO:0000256" key="3">
    <source>
        <dbReference type="ARBA" id="ARBA00022722"/>
    </source>
</evidence>
<keyword evidence="4" id="KW-0255">Endonuclease</keyword>
<dbReference type="CDD" id="cd09274">
    <property type="entry name" value="RNase_HI_RT_Ty3"/>
    <property type="match status" value="1"/>
</dbReference>
<dbReference type="PANTHER" id="PTHR34072">
    <property type="entry name" value="ENZYMATIC POLYPROTEIN-RELATED"/>
    <property type="match status" value="1"/>
</dbReference>
<keyword evidence="9" id="KW-1185">Reference proteome</keyword>
<keyword evidence="6" id="KW-0695">RNA-directed DNA polymerase</keyword>
<dbReference type="InterPro" id="IPR043128">
    <property type="entry name" value="Rev_trsase/Diguanyl_cyclase"/>
</dbReference>
<dbReference type="EMBL" id="QJKJ01003290">
    <property type="protein sequence ID" value="RDX99155.1"/>
    <property type="molecule type" value="Genomic_DNA"/>
</dbReference>
<gene>
    <name evidence="8" type="primary">pol</name>
    <name evidence="8" type="ORF">CR513_17835</name>
</gene>
<keyword evidence="3" id="KW-0540">Nuclease</keyword>
<dbReference type="InterPro" id="IPR041373">
    <property type="entry name" value="RT_RNaseH"/>
</dbReference>
<dbReference type="OrthoDB" id="532959at2759"/>
<reference evidence="8" key="1">
    <citation type="submission" date="2018-05" db="EMBL/GenBank/DDBJ databases">
        <title>Draft genome of Mucuna pruriens seed.</title>
        <authorList>
            <person name="Nnadi N.E."/>
            <person name="Vos R."/>
            <person name="Hasami M.H."/>
            <person name="Devisetty U.K."/>
            <person name="Aguiy J.C."/>
        </authorList>
    </citation>
    <scope>NUCLEOTIDE SEQUENCE [LARGE SCALE GENOMIC DNA]</scope>
    <source>
        <strain evidence="8">JCA_2017</strain>
    </source>
</reference>
<dbReference type="GO" id="GO:0003964">
    <property type="term" value="F:RNA-directed DNA polymerase activity"/>
    <property type="evidence" value="ECO:0007669"/>
    <property type="project" value="UniProtKB-KW"/>
</dbReference>
<dbReference type="GO" id="GO:0004519">
    <property type="term" value="F:endonuclease activity"/>
    <property type="evidence" value="ECO:0007669"/>
    <property type="project" value="UniProtKB-KW"/>
</dbReference>
<evidence type="ECO:0000313" key="8">
    <source>
        <dbReference type="EMBL" id="RDX99155.1"/>
    </source>
</evidence>
<dbReference type="FunFam" id="3.30.70.270:FF:000020">
    <property type="entry name" value="Transposon Tf2-6 polyprotein-like Protein"/>
    <property type="match status" value="1"/>
</dbReference>